<keyword evidence="1" id="KW-1133">Transmembrane helix</keyword>
<keyword evidence="1" id="KW-0472">Membrane</keyword>
<protein>
    <submittedName>
        <fullName evidence="2">Uncharacterized protein</fullName>
    </submittedName>
</protein>
<feature type="transmembrane region" description="Helical" evidence="1">
    <location>
        <begin position="32"/>
        <end position="55"/>
    </location>
</feature>
<dbReference type="AlphaFoldDB" id="A0ABD1D7E8"/>
<evidence type="ECO:0000313" key="2">
    <source>
        <dbReference type="EMBL" id="KAL1395359.1"/>
    </source>
</evidence>
<keyword evidence="1" id="KW-0812">Transmembrane</keyword>
<gene>
    <name evidence="2" type="ORF">pipiens_002869</name>
</gene>
<accession>A0ABD1D7E8</accession>
<name>A0ABD1D7E8_CULPP</name>
<sequence length="157" mass="17427">MKLVKSSWAPAEKPNWQAAIGYRGCGQICARVGHLLGSVTIGVCLLVLVTCIWLGDGAPVNGIWSGMASRGTADRGFSVYDVYDVQKQIGSIGDDLKKIITNLVGTTQVVYWKYPKSRFSLKKAKPPVQHHNGKRKKKALHEDYDDFIAIDTWGFFR</sequence>
<dbReference type="EMBL" id="JBEHCU010007175">
    <property type="protein sequence ID" value="KAL1395359.1"/>
    <property type="molecule type" value="Genomic_DNA"/>
</dbReference>
<proteinExistence type="predicted"/>
<comment type="caution">
    <text evidence="2">The sequence shown here is derived from an EMBL/GenBank/DDBJ whole genome shotgun (WGS) entry which is preliminary data.</text>
</comment>
<reference evidence="2 3" key="1">
    <citation type="submission" date="2024-05" db="EMBL/GenBank/DDBJ databases">
        <title>Culex pipiens pipiens assembly and annotation.</title>
        <authorList>
            <person name="Alout H."/>
            <person name="Durand T."/>
        </authorList>
    </citation>
    <scope>NUCLEOTIDE SEQUENCE [LARGE SCALE GENOMIC DNA]</scope>
    <source>
        <strain evidence="2">HA-2024</strain>
        <tissue evidence="2">Whole body</tissue>
    </source>
</reference>
<evidence type="ECO:0000256" key="1">
    <source>
        <dbReference type="SAM" id="Phobius"/>
    </source>
</evidence>
<evidence type="ECO:0000313" key="3">
    <source>
        <dbReference type="Proteomes" id="UP001562425"/>
    </source>
</evidence>
<dbReference type="Proteomes" id="UP001562425">
    <property type="component" value="Unassembled WGS sequence"/>
</dbReference>
<keyword evidence="3" id="KW-1185">Reference proteome</keyword>
<organism evidence="2 3">
    <name type="scientific">Culex pipiens pipiens</name>
    <name type="common">Northern house mosquito</name>
    <dbReference type="NCBI Taxonomy" id="38569"/>
    <lineage>
        <taxon>Eukaryota</taxon>
        <taxon>Metazoa</taxon>
        <taxon>Ecdysozoa</taxon>
        <taxon>Arthropoda</taxon>
        <taxon>Hexapoda</taxon>
        <taxon>Insecta</taxon>
        <taxon>Pterygota</taxon>
        <taxon>Neoptera</taxon>
        <taxon>Endopterygota</taxon>
        <taxon>Diptera</taxon>
        <taxon>Nematocera</taxon>
        <taxon>Culicoidea</taxon>
        <taxon>Culicidae</taxon>
        <taxon>Culicinae</taxon>
        <taxon>Culicini</taxon>
        <taxon>Culex</taxon>
        <taxon>Culex</taxon>
    </lineage>
</organism>